<evidence type="ECO:0000256" key="7">
    <source>
        <dbReference type="ARBA" id="ARBA00023180"/>
    </source>
</evidence>
<reference evidence="11" key="3">
    <citation type="submission" date="2025-08" db="UniProtKB">
        <authorList>
            <consortium name="Ensembl"/>
        </authorList>
    </citation>
    <scope>IDENTIFICATION</scope>
</reference>
<dbReference type="InterPro" id="IPR013783">
    <property type="entry name" value="Ig-like_fold"/>
</dbReference>
<dbReference type="GO" id="GO:0050852">
    <property type="term" value="P:T cell receptor signaling pathway"/>
    <property type="evidence" value="ECO:0007669"/>
    <property type="project" value="TreeGrafter"/>
</dbReference>
<dbReference type="GO" id="GO:0042129">
    <property type="term" value="P:regulation of T cell proliferation"/>
    <property type="evidence" value="ECO:0007669"/>
    <property type="project" value="InterPro"/>
</dbReference>
<dbReference type="InterPro" id="IPR036179">
    <property type="entry name" value="Ig-like_dom_sf"/>
</dbReference>
<protein>
    <recommendedName>
        <fullName evidence="13">Immunoglobulin V-set domain-containing protein</fullName>
    </recommendedName>
</protein>
<dbReference type="Gene3D" id="2.60.40.10">
    <property type="entry name" value="Immunoglobulins"/>
    <property type="match status" value="1"/>
</dbReference>
<dbReference type="SUPFAM" id="SSF48726">
    <property type="entry name" value="Immunoglobulin"/>
    <property type="match status" value="1"/>
</dbReference>
<proteinExistence type="predicted"/>
<reference evidence="12" key="1">
    <citation type="journal article" date="2014" name="PLoS ONE">
        <title>The genome and linkage map of the northern pike (Esox lucius): conserved synteny revealed between the salmonid sister group and the Neoteleostei.</title>
        <authorList>
            <person name="Rondeau E.B."/>
            <person name="Minkley D.R."/>
            <person name="Leong J.S."/>
            <person name="Messmer A.M."/>
            <person name="Jantzen J.R."/>
            <person name="von Schalburg K.R."/>
            <person name="Lemon C."/>
            <person name="Bird N.H."/>
            <person name="Koop B.F."/>
        </authorList>
    </citation>
    <scope>NUCLEOTIDE SEQUENCE</scope>
</reference>
<dbReference type="GO" id="GO:0009897">
    <property type="term" value="C:external side of plasma membrane"/>
    <property type="evidence" value="ECO:0007669"/>
    <property type="project" value="TreeGrafter"/>
</dbReference>
<evidence type="ECO:0000256" key="1">
    <source>
        <dbReference type="ARBA" id="ARBA00004479"/>
    </source>
</evidence>
<dbReference type="AlphaFoldDB" id="A0A6Q2WYC8"/>
<keyword evidence="6" id="KW-1015">Disulfide bond</keyword>
<gene>
    <name evidence="11" type="primary">CD28</name>
</gene>
<keyword evidence="8" id="KW-0393">Immunoglobulin domain</keyword>
<evidence type="ECO:0000256" key="4">
    <source>
        <dbReference type="ARBA" id="ARBA00022989"/>
    </source>
</evidence>
<dbReference type="PANTHER" id="PTHR11494:SF9">
    <property type="entry name" value="SI:DKEY-1H24.6"/>
    <property type="match status" value="1"/>
</dbReference>
<keyword evidence="3 10" id="KW-0732">Signal</keyword>
<reference evidence="11" key="2">
    <citation type="submission" date="2020-02" db="EMBL/GenBank/DDBJ databases">
        <title>Esox lucius (northern pike) genome, fEsoLuc1, primary haplotype.</title>
        <authorList>
            <person name="Myers G."/>
            <person name="Karagic N."/>
            <person name="Meyer A."/>
            <person name="Pippel M."/>
            <person name="Reichard M."/>
            <person name="Winkler S."/>
            <person name="Tracey A."/>
            <person name="Sims Y."/>
            <person name="Howe K."/>
            <person name="Rhie A."/>
            <person name="Formenti G."/>
            <person name="Durbin R."/>
            <person name="Fedrigo O."/>
            <person name="Jarvis E.D."/>
        </authorList>
    </citation>
    <scope>NUCLEOTIDE SEQUENCE [LARGE SCALE GENOMIC DNA]</scope>
</reference>
<organism evidence="11 12">
    <name type="scientific">Esox lucius</name>
    <name type="common">Northern pike</name>
    <dbReference type="NCBI Taxonomy" id="8010"/>
    <lineage>
        <taxon>Eukaryota</taxon>
        <taxon>Metazoa</taxon>
        <taxon>Chordata</taxon>
        <taxon>Craniata</taxon>
        <taxon>Vertebrata</taxon>
        <taxon>Euteleostomi</taxon>
        <taxon>Actinopterygii</taxon>
        <taxon>Neopterygii</taxon>
        <taxon>Teleostei</taxon>
        <taxon>Protacanthopterygii</taxon>
        <taxon>Esociformes</taxon>
        <taxon>Esocidae</taxon>
        <taxon>Esox</taxon>
    </lineage>
</organism>
<dbReference type="PANTHER" id="PTHR11494">
    <property type="entry name" value="CYTOTOXIC T-LYMPHOCYTE PROTEIN"/>
    <property type="match status" value="1"/>
</dbReference>
<evidence type="ECO:0008006" key="13">
    <source>
        <dbReference type="Google" id="ProtNLM"/>
    </source>
</evidence>
<keyword evidence="12" id="KW-1185">Reference proteome</keyword>
<dbReference type="GeneTree" id="ENSGT00940000178309"/>
<accession>A0A6Q2WYC8</accession>
<evidence type="ECO:0000256" key="9">
    <source>
        <dbReference type="SAM" id="Phobius"/>
    </source>
</evidence>
<reference evidence="11" key="4">
    <citation type="submission" date="2025-09" db="UniProtKB">
        <authorList>
            <consortium name="Ensembl"/>
        </authorList>
    </citation>
    <scope>IDENTIFICATION</scope>
</reference>
<feature type="transmembrane region" description="Helical" evidence="9">
    <location>
        <begin position="159"/>
        <end position="179"/>
    </location>
</feature>
<evidence type="ECO:0000313" key="11">
    <source>
        <dbReference type="Ensembl" id="ENSELUP00000045761.2"/>
    </source>
</evidence>
<dbReference type="Proteomes" id="UP000265140">
    <property type="component" value="Chromosome 22"/>
</dbReference>
<evidence type="ECO:0000256" key="10">
    <source>
        <dbReference type="SAM" id="SignalP"/>
    </source>
</evidence>
<keyword evidence="7" id="KW-0325">Glycoprotein</keyword>
<evidence type="ECO:0000256" key="5">
    <source>
        <dbReference type="ARBA" id="ARBA00023136"/>
    </source>
</evidence>
<sequence length="218" mass="24510">MNICWILTILLSLCFSSTANVISYNIFDDLHVVQVRVNGTTPVCCPKLKGKNGEERLYTLLLGGSEIRNHSYDIGSNYSETVKEGLRIQVNKMEYTFKFVLSGITTQQAGVYTCKVQNTYPPPVEDVKEMCQTLVLVQDYQGPAGCEGHGDVGWIWKPLFWINLVYGLAVTIIALACCVRLRKGEGTQSDYMNTRPRAPPRVLKKNQGVQHPVRMGRY</sequence>
<evidence type="ECO:0000313" key="12">
    <source>
        <dbReference type="Proteomes" id="UP000265140"/>
    </source>
</evidence>
<keyword evidence="2 9" id="KW-0812">Transmembrane</keyword>
<feature type="signal peptide" evidence="10">
    <location>
        <begin position="1"/>
        <end position="19"/>
    </location>
</feature>
<keyword evidence="5 9" id="KW-0472">Membrane</keyword>
<dbReference type="InterPro" id="IPR040216">
    <property type="entry name" value="CTLA4/CD28"/>
</dbReference>
<keyword evidence="4 9" id="KW-1133">Transmembrane helix</keyword>
<name>A0A6Q2WYC8_ESOLU</name>
<feature type="chain" id="PRO_5044203496" description="Immunoglobulin V-set domain-containing protein" evidence="10">
    <location>
        <begin position="20"/>
        <end position="218"/>
    </location>
</feature>
<dbReference type="KEGG" id="els:105023710"/>
<dbReference type="Ensembl" id="ENSELUT00000066712.2">
    <property type="protein sequence ID" value="ENSELUP00000045761.2"/>
    <property type="gene ID" value="ENSELUG00000021563.3"/>
</dbReference>
<evidence type="ECO:0000256" key="8">
    <source>
        <dbReference type="ARBA" id="ARBA00023319"/>
    </source>
</evidence>
<comment type="subcellular location">
    <subcellularLocation>
        <location evidence="1">Membrane</location>
        <topology evidence="1">Single-pass type I membrane protein</topology>
    </subcellularLocation>
</comment>
<evidence type="ECO:0000256" key="3">
    <source>
        <dbReference type="ARBA" id="ARBA00022729"/>
    </source>
</evidence>
<dbReference type="Bgee" id="ENSELUG00000021563">
    <property type="expression patterns" value="Expressed in head kidney and 5 other cell types or tissues"/>
</dbReference>
<evidence type="ECO:0000256" key="6">
    <source>
        <dbReference type="ARBA" id="ARBA00023157"/>
    </source>
</evidence>
<evidence type="ECO:0000256" key="2">
    <source>
        <dbReference type="ARBA" id="ARBA00022692"/>
    </source>
</evidence>